<feature type="region of interest" description="Disordered" evidence="1">
    <location>
        <begin position="116"/>
        <end position="156"/>
    </location>
</feature>
<keyword evidence="2" id="KW-0812">Transmembrane</keyword>
<gene>
    <name evidence="4" type="ORF">RFI_08266</name>
</gene>
<evidence type="ECO:0000256" key="1">
    <source>
        <dbReference type="SAM" id="MobiDB-lite"/>
    </source>
</evidence>
<feature type="compositionally biased region" description="Basic and acidic residues" evidence="1">
    <location>
        <begin position="127"/>
        <end position="149"/>
    </location>
</feature>
<evidence type="ECO:0000313" key="4">
    <source>
        <dbReference type="EMBL" id="ETO28859.1"/>
    </source>
</evidence>
<organism evidence="4 5">
    <name type="scientific">Reticulomyxa filosa</name>
    <dbReference type="NCBI Taxonomy" id="46433"/>
    <lineage>
        <taxon>Eukaryota</taxon>
        <taxon>Sar</taxon>
        <taxon>Rhizaria</taxon>
        <taxon>Retaria</taxon>
        <taxon>Foraminifera</taxon>
        <taxon>Monothalamids</taxon>
        <taxon>Reticulomyxidae</taxon>
        <taxon>Reticulomyxa</taxon>
    </lineage>
</organism>
<feature type="signal peptide" evidence="3">
    <location>
        <begin position="1"/>
        <end position="19"/>
    </location>
</feature>
<reference evidence="4 5" key="1">
    <citation type="journal article" date="2013" name="Curr. Biol.">
        <title>The Genome of the Foraminiferan Reticulomyxa filosa.</title>
        <authorList>
            <person name="Glockner G."/>
            <person name="Hulsmann N."/>
            <person name="Schleicher M."/>
            <person name="Noegel A.A."/>
            <person name="Eichinger L."/>
            <person name="Gallinger C."/>
            <person name="Pawlowski J."/>
            <person name="Sierra R."/>
            <person name="Euteneuer U."/>
            <person name="Pillet L."/>
            <person name="Moustafa A."/>
            <person name="Platzer M."/>
            <person name="Groth M."/>
            <person name="Szafranski K."/>
            <person name="Schliwa M."/>
        </authorList>
    </citation>
    <scope>NUCLEOTIDE SEQUENCE [LARGE SCALE GENOMIC DNA]</scope>
</reference>
<name>X6NSX1_RETFI</name>
<comment type="caution">
    <text evidence="4">The sequence shown here is derived from an EMBL/GenBank/DDBJ whole genome shotgun (WGS) entry which is preliminary data.</text>
</comment>
<dbReference type="Proteomes" id="UP000023152">
    <property type="component" value="Unassembled WGS sequence"/>
</dbReference>
<feature type="chain" id="PRO_5004975783" evidence="3">
    <location>
        <begin position="20"/>
        <end position="644"/>
    </location>
</feature>
<keyword evidence="2" id="KW-1133">Transmembrane helix</keyword>
<feature type="transmembrane region" description="Helical" evidence="2">
    <location>
        <begin position="620"/>
        <end position="639"/>
    </location>
</feature>
<feature type="region of interest" description="Disordered" evidence="1">
    <location>
        <begin position="316"/>
        <end position="382"/>
    </location>
</feature>
<evidence type="ECO:0000313" key="5">
    <source>
        <dbReference type="Proteomes" id="UP000023152"/>
    </source>
</evidence>
<protein>
    <submittedName>
        <fullName evidence="4">Uncharacterized protein</fullName>
    </submittedName>
</protein>
<keyword evidence="3" id="KW-0732">Signal</keyword>
<feature type="compositionally biased region" description="Basic and acidic residues" evidence="1">
    <location>
        <begin position="359"/>
        <end position="371"/>
    </location>
</feature>
<sequence length="644" mass="73659">MSKLCFVFVFAPKMIAIEAIVENKNKISQIELVRKRIFANCEGNTYLTFVIFPAKSGSTPDELDLFLSNQEPSAPSPFMKAKCIHVLEASAKMAEISPFQKDEYGTIEQILRHGPVRQAPNVMSGHPRNDPKVEESPSHEHKNNQDGTDHHHHHHVSLLTKTIDQIERMHHHVHKVAIVYHDIIVGIPVPESHIRDALYVCSQYVEKLDIQSMFETACKFVEFERELVGGKKAKKEPFEEICERLNIEVVKNVSEDMFGYVTELDTYYYIPSVYRMNENDKAPKLVRTLTHHSSLQRSSEFPLQDMDVTKECKEADALPDNASSSDNSDVVNEELGVDESSHRHHKHRFDKLISQRSTSADDPRPVDEIGPAKDLSLGGGYVDSSAKKDDDIMDLKNKNVRFQLPSLMPLSKKCKTKKTKLPQLLIQASMSTRLLKGSVDTNLLEESHHDNNGKYRIQDKPRINESNKTPFDRLTQLIIEEVEQVLQPPARKVYTCFFLCVVCFNGSPLCACVHHICIYGTLLCSKRLHRYESTLSMRTLVGVMPVFMRYQLKVKNQRTGQVFHVTLKHAMECDDIPNLIPLEFQVIILTVSPSLDSPTLPSPIQPKLVLFLFKQENWNWGYISIVLRFAFFVIHFPLFKKSKK</sequence>
<dbReference type="EMBL" id="ASPP01006417">
    <property type="protein sequence ID" value="ETO28859.1"/>
    <property type="molecule type" value="Genomic_DNA"/>
</dbReference>
<dbReference type="AlphaFoldDB" id="X6NSX1"/>
<accession>X6NSX1</accession>
<evidence type="ECO:0000256" key="2">
    <source>
        <dbReference type="SAM" id="Phobius"/>
    </source>
</evidence>
<evidence type="ECO:0000256" key="3">
    <source>
        <dbReference type="SAM" id="SignalP"/>
    </source>
</evidence>
<proteinExistence type="predicted"/>
<keyword evidence="5" id="KW-1185">Reference proteome</keyword>
<keyword evidence="2" id="KW-0472">Membrane</keyword>